<dbReference type="GO" id="GO:0016491">
    <property type="term" value="F:oxidoreductase activity"/>
    <property type="evidence" value="ECO:0007669"/>
    <property type="project" value="UniProtKB-KW"/>
</dbReference>
<dbReference type="InterPro" id="IPR036318">
    <property type="entry name" value="FAD-bd_PCMH-like_sf"/>
</dbReference>
<dbReference type="InterPro" id="IPR016167">
    <property type="entry name" value="FAD-bd_PCMH_sub1"/>
</dbReference>
<reference evidence="5 6" key="1">
    <citation type="submission" date="2019-04" db="EMBL/GenBank/DDBJ databases">
        <title>Draft genome sequences of Streptomyces avermitilis ATCC 31267.</title>
        <authorList>
            <person name="Komaki H."/>
            <person name="Tamura T."/>
            <person name="Hosoyama A."/>
        </authorList>
    </citation>
    <scope>NUCLEOTIDE SEQUENCE [LARGE SCALE GENOMIC DNA]</scope>
    <source>
        <strain evidence="5 6">ATCC 31267</strain>
    </source>
</reference>
<evidence type="ECO:0000256" key="1">
    <source>
        <dbReference type="ARBA" id="ARBA00023002"/>
    </source>
</evidence>
<dbReference type="EMBL" id="BJHY01000001">
    <property type="protein sequence ID" value="GDY71322.1"/>
    <property type="molecule type" value="Genomic_DNA"/>
</dbReference>
<dbReference type="SMART" id="SM01092">
    <property type="entry name" value="CO_deh_flav_C"/>
    <property type="match status" value="1"/>
</dbReference>
<dbReference type="Pfam" id="PF00941">
    <property type="entry name" value="FAD_binding_5"/>
    <property type="match status" value="1"/>
</dbReference>
<evidence type="ECO:0000256" key="2">
    <source>
        <dbReference type="SAM" id="MobiDB-lite"/>
    </source>
</evidence>
<sequence>MDERQHLPLRRLPPHPGRDPRRPRPSLGSPAVRPISYSRATDTATAIAAVSADPTSDFLAGGTTEIDLLRQNVLTPRRLVDINDLPLTGIESTPDGGLRIGSLARMSDVAASPAVRERFPMISQALELGASAQLRHMASMGGNLLQRVRCSYFRDAESPCNKREPGTGCSAIEGFSRGHAVLGTSEHCIATHPSDVAVALMALDARVHTVGPGGERVYPLDDFFLLPGDSPHREHPMEHGELITEIEVPATPVARHSLYLKVRDRESYEFALASVAAALSIVNGTIADVRVALGGVATKPWRARRSEDFLVGAVAQRENFAMAARVEMADARPTAMNAFKVELAQRAIVRALETLTGNGSGSPA</sequence>
<evidence type="ECO:0000313" key="6">
    <source>
        <dbReference type="Proteomes" id="UP000299211"/>
    </source>
</evidence>
<dbReference type="Proteomes" id="UP000302139">
    <property type="component" value="Unassembled WGS sequence"/>
</dbReference>
<dbReference type="InterPro" id="IPR051312">
    <property type="entry name" value="Diverse_Substr_Oxidored"/>
</dbReference>
<dbReference type="GO" id="GO:0071949">
    <property type="term" value="F:FAD binding"/>
    <property type="evidence" value="ECO:0007669"/>
    <property type="project" value="InterPro"/>
</dbReference>
<feature type="region of interest" description="Disordered" evidence="2">
    <location>
        <begin position="1"/>
        <end position="33"/>
    </location>
</feature>
<comment type="caution">
    <text evidence="5">The sequence shown here is derived from an EMBL/GenBank/DDBJ whole genome shotgun (WGS) entry which is preliminary data.</text>
</comment>
<evidence type="ECO:0000313" key="5">
    <source>
        <dbReference type="EMBL" id="GDY71322.1"/>
    </source>
</evidence>
<organism evidence="5 6">
    <name type="scientific">Streptomyces avermitilis</name>
    <dbReference type="NCBI Taxonomy" id="33903"/>
    <lineage>
        <taxon>Bacteria</taxon>
        <taxon>Bacillati</taxon>
        <taxon>Actinomycetota</taxon>
        <taxon>Actinomycetes</taxon>
        <taxon>Kitasatosporales</taxon>
        <taxon>Streptomycetaceae</taxon>
        <taxon>Streptomyces</taxon>
    </lineage>
</organism>
<dbReference type="Gene3D" id="3.30.43.10">
    <property type="entry name" value="Uridine Diphospho-n-acetylenolpyruvylglucosamine Reductase, domain 2"/>
    <property type="match status" value="1"/>
</dbReference>
<dbReference type="SUPFAM" id="SSF56176">
    <property type="entry name" value="FAD-binding/transporter-associated domain-like"/>
    <property type="match status" value="1"/>
</dbReference>
<dbReference type="InterPro" id="IPR002346">
    <property type="entry name" value="Mopterin_DH_FAD-bd"/>
</dbReference>
<dbReference type="Gene3D" id="3.30.390.50">
    <property type="entry name" value="CO dehydrogenase flavoprotein, C-terminal domain"/>
    <property type="match status" value="1"/>
</dbReference>
<dbReference type="Proteomes" id="UP000299211">
    <property type="component" value="Unassembled WGS sequence"/>
</dbReference>
<dbReference type="AlphaFoldDB" id="A0A4D4MH01"/>
<dbReference type="PANTHER" id="PTHR42659:SF1">
    <property type="entry name" value="OXIDOREDUCTASE"/>
    <property type="match status" value="1"/>
</dbReference>
<dbReference type="PROSITE" id="PS51387">
    <property type="entry name" value="FAD_PCMH"/>
    <property type="match status" value="1"/>
</dbReference>
<keyword evidence="1" id="KW-0560">Oxidoreductase</keyword>
<evidence type="ECO:0000259" key="3">
    <source>
        <dbReference type="PROSITE" id="PS51387"/>
    </source>
</evidence>
<gene>
    <name evidence="4" type="ORF">SAV14893_077080</name>
    <name evidence="5" type="ORF">SAV31267_008070</name>
</gene>
<feature type="domain" description="FAD-binding PCMH-type" evidence="3">
    <location>
        <begin position="30"/>
        <end position="253"/>
    </location>
</feature>
<dbReference type="Pfam" id="PF03450">
    <property type="entry name" value="CO_deh_flav_C"/>
    <property type="match status" value="1"/>
</dbReference>
<dbReference type="InterPro" id="IPR036683">
    <property type="entry name" value="CO_DH_flav_C_dom_sf"/>
</dbReference>
<dbReference type="InterPro" id="IPR016166">
    <property type="entry name" value="FAD-bd_PCMH"/>
</dbReference>
<dbReference type="InterPro" id="IPR005107">
    <property type="entry name" value="CO_DH_flav_C"/>
</dbReference>
<proteinExistence type="predicted"/>
<dbReference type="Gene3D" id="3.30.465.10">
    <property type="match status" value="2"/>
</dbReference>
<reference evidence="4 7" key="2">
    <citation type="submission" date="2019-04" db="EMBL/GenBank/DDBJ databases">
        <title>Draft genome sequences of Streptomyces avermitilis NBRC 14893.</title>
        <authorList>
            <person name="Komaki H."/>
            <person name="Tamura T."/>
            <person name="Hosoyama A."/>
        </authorList>
    </citation>
    <scope>NUCLEOTIDE SEQUENCE [LARGE SCALE GENOMIC DNA]</scope>
    <source>
        <strain evidence="4 7">NBRC 14893</strain>
    </source>
</reference>
<dbReference type="EMBL" id="BJHX01000001">
    <property type="protein sequence ID" value="GDY68315.1"/>
    <property type="molecule type" value="Genomic_DNA"/>
</dbReference>
<dbReference type="PANTHER" id="PTHR42659">
    <property type="entry name" value="XANTHINE DEHYDROGENASE SUBUNIT C-RELATED"/>
    <property type="match status" value="1"/>
</dbReference>
<accession>A0A4D4MH01</accession>
<dbReference type="InterPro" id="IPR016169">
    <property type="entry name" value="FAD-bd_PCMH_sub2"/>
</dbReference>
<name>A0A4D4MH01_STRAX</name>
<protein>
    <submittedName>
        <fullName evidence="5">FAD-binding molybdopterin dehydrogenase</fullName>
    </submittedName>
</protein>
<evidence type="ECO:0000313" key="4">
    <source>
        <dbReference type="EMBL" id="GDY68315.1"/>
    </source>
</evidence>
<evidence type="ECO:0000313" key="7">
    <source>
        <dbReference type="Proteomes" id="UP000302139"/>
    </source>
</evidence>
<dbReference type="SUPFAM" id="SSF55447">
    <property type="entry name" value="CO dehydrogenase flavoprotein C-terminal domain-like"/>
    <property type="match status" value="1"/>
</dbReference>